<feature type="transmembrane region" description="Helical" evidence="1">
    <location>
        <begin position="38"/>
        <end position="56"/>
    </location>
</feature>
<sequence>MTDQRRNERVTVGWERALKATTLESCCQNARGRARMAGVVYINLLSYTSGLIAMPLNGYLAKSRSSHGTEYQNDN</sequence>
<keyword evidence="3" id="KW-1185">Reference proteome</keyword>
<evidence type="ECO:0000313" key="2">
    <source>
        <dbReference type="EMBL" id="KIO22595.1"/>
    </source>
</evidence>
<evidence type="ECO:0000313" key="3">
    <source>
        <dbReference type="Proteomes" id="UP000054248"/>
    </source>
</evidence>
<name>A0A0C3Q2D8_9AGAM</name>
<keyword evidence="1" id="KW-0472">Membrane</keyword>
<keyword evidence="1" id="KW-0812">Transmembrane</keyword>
<accession>A0A0C3Q2D8</accession>
<dbReference type="HOGENOM" id="CLU_2672913_0_0_1"/>
<evidence type="ECO:0000256" key="1">
    <source>
        <dbReference type="SAM" id="Phobius"/>
    </source>
</evidence>
<reference evidence="2 3" key="1">
    <citation type="submission" date="2014-04" db="EMBL/GenBank/DDBJ databases">
        <authorList>
            <consortium name="DOE Joint Genome Institute"/>
            <person name="Kuo A."/>
            <person name="Girlanda M."/>
            <person name="Perotto S."/>
            <person name="Kohler A."/>
            <person name="Nagy L.G."/>
            <person name="Floudas D."/>
            <person name="Copeland A."/>
            <person name="Barry K.W."/>
            <person name="Cichocki N."/>
            <person name="Veneault-Fourrey C."/>
            <person name="LaButti K."/>
            <person name="Lindquist E.A."/>
            <person name="Lipzen A."/>
            <person name="Lundell T."/>
            <person name="Morin E."/>
            <person name="Murat C."/>
            <person name="Sun H."/>
            <person name="Tunlid A."/>
            <person name="Henrissat B."/>
            <person name="Grigoriev I.V."/>
            <person name="Hibbett D.S."/>
            <person name="Martin F."/>
            <person name="Nordberg H.P."/>
            <person name="Cantor M.N."/>
            <person name="Hua S.X."/>
        </authorList>
    </citation>
    <scope>NUCLEOTIDE SEQUENCE [LARGE SCALE GENOMIC DNA]</scope>
    <source>
        <strain evidence="2 3">MUT 4182</strain>
    </source>
</reference>
<reference evidence="3" key="2">
    <citation type="submission" date="2015-01" db="EMBL/GenBank/DDBJ databases">
        <title>Evolutionary Origins and Diversification of the Mycorrhizal Mutualists.</title>
        <authorList>
            <consortium name="DOE Joint Genome Institute"/>
            <consortium name="Mycorrhizal Genomics Consortium"/>
            <person name="Kohler A."/>
            <person name="Kuo A."/>
            <person name="Nagy L.G."/>
            <person name="Floudas D."/>
            <person name="Copeland A."/>
            <person name="Barry K.W."/>
            <person name="Cichocki N."/>
            <person name="Veneault-Fourrey C."/>
            <person name="LaButti K."/>
            <person name="Lindquist E.A."/>
            <person name="Lipzen A."/>
            <person name="Lundell T."/>
            <person name="Morin E."/>
            <person name="Murat C."/>
            <person name="Riley R."/>
            <person name="Ohm R."/>
            <person name="Sun H."/>
            <person name="Tunlid A."/>
            <person name="Henrissat B."/>
            <person name="Grigoriev I.V."/>
            <person name="Hibbett D.S."/>
            <person name="Martin F."/>
        </authorList>
    </citation>
    <scope>NUCLEOTIDE SEQUENCE [LARGE SCALE GENOMIC DNA]</scope>
    <source>
        <strain evidence="3">MUT 4182</strain>
    </source>
</reference>
<keyword evidence="1" id="KW-1133">Transmembrane helix</keyword>
<dbReference type="EMBL" id="KN823105">
    <property type="protein sequence ID" value="KIO22595.1"/>
    <property type="molecule type" value="Genomic_DNA"/>
</dbReference>
<dbReference type="Proteomes" id="UP000054248">
    <property type="component" value="Unassembled WGS sequence"/>
</dbReference>
<proteinExistence type="predicted"/>
<dbReference type="AlphaFoldDB" id="A0A0C3Q2D8"/>
<organism evidence="2 3">
    <name type="scientific">Tulasnella calospora MUT 4182</name>
    <dbReference type="NCBI Taxonomy" id="1051891"/>
    <lineage>
        <taxon>Eukaryota</taxon>
        <taxon>Fungi</taxon>
        <taxon>Dikarya</taxon>
        <taxon>Basidiomycota</taxon>
        <taxon>Agaricomycotina</taxon>
        <taxon>Agaricomycetes</taxon>
        <taxon>Cantharellales</taxon>
        <taxon>Tulasnellaceae</taxon>
        <taxon>Tulasnella</taxon>
    </lineage>
</organism>
<protein>
    <submittedName>
        <fullName evidence="2">Uncharacterized protein</fullName>
    </submittedName>
</protein>
<gene>
    <name evidence="2" type="ORF">M407DRAFT_245094</name>
</gene>